<dbReference type="Pfam" id="PF08924">
    <property type="entry name" value="Rv2525c_GlyHyd-like"/>
    <property type="match status" value="1"/>
</dbReference>
<dbReference type="Proteomes" id="UP000732193">
    <property type="component" value="Unassembled WGS sequence"/>
</dbReference>
<accession>A0AAE2VX24</accession>
<dbReference type="Gene3D" id="3.20.20.80">
    <property type="entry name" value="Glycosidases"/>
    <property type="match status" value="2"/>
</dbReference>
<dbReference type="SUPFAM" id="SSF51445">
    <property type="entry name" value="(Trans)glycosidases"/>
    <property type="match status" value="1"/>
</dbReference>
<proteinExistence type="predicted"/>
<sequence length="355" mass="38831">MSLNHSAAFQGGQMLIRLFYSAFVFLNLVTASFGGPACKAHPGFSVIDASHPLTDIMPRDGRPAMAAIRDLGVETIIRYYDNVAETLPCKTLVPEETRAILQAGFSVLAVFQHNNDNPMTFVTPGRGTLDAQRAIELALANGQPSGSAIYFGVDGVDGALQSANYEFAKSGGSEISQARQATLKSSMGAGSFRKHQAFYDIYREEAVTLFGGTAGKHGPRDILPYIDTYFQDIQTIFTNFGNQTGIRYKIGGYGGGLVCEHLLAKGMVTYCWLSQSKGLAGYETFEASQKWVMRQELTTVCNGWKFGTGGDFQFDFNTVNPRTPDFGQWNTQVDYAVPFSRPLKRGGVGCYAWRD</sequence>
<evidence type="ECO:0000259" key="1">
    <source>
        <dbReference type="Pfam" id="PF08924"/>
    </source>
</evidence>
<dbReference type="InterPro" id="IPR017853">
    <property type="entry name" value="GH"/>
</dbReference>
<dbReference type="EMBL" id="JAFBRM010000001">
    <property type="protein sequence ID" value="MBM1713093.1"/>
    <property type="molecule type" value="Genomic_DNA"/>
</dbReference>
<keyword evidence="3" id="KW-1185">Reference proteome</keyword>
<protein>
    <submittedName>
        <fullName evidence="2">DUF1906 domain-containing protein</fullName>
    </submittedName>
</protein>
<feature type="domain" description="Rv2525c-like glycoside hydrolase-like" evidence="1">
    <location>
        <begin position="67"/>
        <end position="154"/>
    </location>
</feature>
<dbReference type="InterPro" id="IPR015020">
    <property type="entry name" value="Rv2525c-like_Glyco_Hydro-like"/>
</dbReference>
<reference evidence="2 3" key="1">
    <citation type="submission" date="2021-01" db="EMBL/GenBank/DDBJ databases">
        <title>Diatom-associated Roseobacters Show Island Model of Population Structure.</title>
        <authorList>
            <person name="Qu L."/>
            <person name="Feng X."/>
            <person name="Chen Y."/>
            <person name="Li L."/>
            <person name="Wang X."/>
            <person name="Hu Z."/>
            <person name="Wang H."/>
            <person name="Luo H."/>
        </authorList>
    </citation>
    <scope>NUCLEOTIDE SEQUENCE [LARGE SCALE GENOMIC DNA]</scope>
    <source>
        <strain evidence="2 3">TR60-84</strain>
    </source>
</reference>
<name>A0AAE2VX24_9RHOB</name>
<organism evidence="2 3">
    <name type="scientific">Sulfitobacter geojensis</name>
    <dbReference type="NCBI Taxonomy" id="1342299"/>
    <lineage>
        <taxon>Bacteria</taxon>
        <taxon>Pseudomonadati</taxon>
        <taxon>Pseudomonadota</taxon>
        <taxon>Alphaproteobacteria</taxon>
        <taxon>Rhodobacterales</taxon>
        <taxon>Roseobacteraceae</taxon>
        <taxon>Sulfitobacter</taxon>
    </lineage>
</organism>
<dbReference type="RefSeq" id="WP_203241548.1">
    <property type="nucleotide sequence ID" value="NZ_JAFBRH010000001.1"/>
</dbReference>
<evidence type="ECO:0000313" key="2">
    <source>
        <dbReference type="EMBL" id="MBM1713093.1"/>
    </source>
</evidence>
<gene>
    <name evidence="2" type="ORF">JQV55_05925</name>
</gene>
<comment type="caution">
    <text evidence="2">The sequence shown here is derived from an EMBL/GenBank/DDBJ whole genome shotgun (WGS) entry which is preliminary data.</text>
</comment>
<evidence type="ECO:0000313" key="3">
    <source>
        <dbReference type="Proteomes" id="UP000732193"/>
    </source>
</evidence>
<dbReference type="AlphaFoldDB" id="A0AAE2VX24"/>